<protein>
    <submittedName>
        <fullName evidence="2">Uncharacterized protein</fullName>
    </submittedName>
</protein>
<sequence length="100" mass="9989">MNAHRTGDASGEAVAAAYRTGLGDAEGPWTRGCRTGVGEAGAARGRAFRTRVGEAGAAAPRGFRTAAREADAPDAHSSRAGTDAVGGASDAARRHPACEP</sequence>
<evidence type="ECO:0000313" key="2">
    <source>
        <dbReference type="EMBL" id="QCD54676.1"/>
    </source>
</evidence>
<dbReference type="Proteomes" id="UP000495940">
    <property type="component" value="Chromosome"/>
</dbReference>
<organism evidence="2 3">
    <name type="scientific">Streptomyces hawaiiensis</name>
    <dbReference type="NCBI Taxonomy" id="67305"/>
    <lineage>
        <taxon>Bacteria</taxon>
        <taxon>Bacillati</taxon>
        <taxon>Actinomycetota</taxon>
        <taxon>Actinomycetes</taxon>
        <taxon>Kitasatosporales</taxon>
        <taxon>Streptomycetaceae</taxon>
        <taxon>Streptomyces</taxon>
    </lineage>
</organism>
<dbReference type="RefSeq" id="WP_175431366.1">
    <property type="nucleotide sequence ID" value="NZ_CP021978.1"/>
</dbReference>
<accession>A0A6G5RA83</accession>
<dbReference type="KEGG" id="shaw:CEB94_07315"/>
<gene>
    <name evidence="2" type="ORF">CEB94_07315</name>
</gene>
<feature type="region of interest" description="Disordered" evidence="1">
    <location>
        <begin position="53"/>
        <end position="100"/>
    </location>
</feature>
<name>A0A6G5RA83_9ACTN</name>
<proteinExistence type="predicted"/>
<dbReference type="EMBL" id="CP021978">
    <property type="protein sequence ID" value="QCD54676.1"/>
    <property type="molecule type" value="Genomic_DNA"/>
</dbReference>
<evidence type="ECO:0000313" key="3">
    <source>
        <dbReference type="Proteomes" id="UP000495940"/>
    </source>
</evidence>
<feature type="compositionally biased region" description="Basic and acidic residues" evidence="1">
    <location>
        <begin position="91"/>
        <end position="100"/>
    </location>
</feature>
<dbReference type="AlphaFoldDB" id="A0A6G5RA83"/>
<evidence type="ECO:0000256" key="1">
    <source>
        <dbReference type="SAM" id="MobiDB-lite"/>
    </source>
</evidence>
<feature type="compositionally biased region" description="Basic and acidic residues" evidence="1">
    <location>
        <begin position="66"/>
        <end position="77"/>
    </location>
</feature>
<keyword evidence="3" id="KW-1185">Reference proteome</keyword>
<reference evidence="2 3" key="1">
    <citation type="submission" date="2017-06" db="EMBL/GenBank/DDBJ databases">
        <title>Complete Genome Sequence of Streptomyces hawaiiensis NRRL 15010 and insights into acyldepsipeptides biosynthesis.</title>
        <authorList>
            <person name="Mariita R.M."/>
            <person name="Sello J.K."/>
        </authorList>
    </citation>
    <scope>NUCLEOTIDE SEQUENCE [LARGE SCALE GENOMIC DNA]</scope>
    <source>
        <strain evidence="2 3">ATCC 12236</strain>
    </source>
</reference>